<dbReference type="SMART" id="SM00448">
    <property type="entry name" value="REC"/>
    <property type="match status" value="1"/>
</dbReference>
<dbReference type="InterPro" id="IPR046947">
    <property type="entry name" value="LytR-like"/>
</dbReference>
<feature type="modified residue" description="4-aspartylphosphate" evidence="1">
    <location>
        <position position="54"/>
    </location>
</feature>
<dbReference type="GO" id="GO:0003677">
    <property type="term" value="F:DNA binding"/>
    <property type="evidence" value="ECO:0007669"/>
    <property type="project" value="InterPro"/>
</dbReference>
<dbReference type="GO" id="GO:0000156">
    <property type="term" value="F:phosphorelay response regulator activity"/>
    <property type="evidence" value="ECO:0007669"/>
    <property type="project" value="InterPro"/>
</dbReference>
<accession>A0A7V1LPE8</accession>
<dbReference type="SUPFAM" id="SSF52172">
    <property type="entry name" value="CheY-like"/>
    <property type="match status" value="1"/>
</dbReference>
<comment type="caution">
    <text evidence="4">The sequence shown here is derived from an EMBL/GenBank/DDBJ whole genome shotgun (WGS) entry which is preliminary data.</text>
</comment>
<feature type="domain" description="Response regulatory" evidence="2">
    <location>
        <begin position="3"/>
        <end position="115"/>
    </location>
</feature>
<dbReference type="PANTHER" id="PTHR37299:SF1">
    <property type="entry name" value="STAGE 0 SPORULATION PROTEIN A HOMOLOG"/>
    <property type="match status" value="1"/>
</dbReference>
<evidence type="ECO:0000256" key="1">
    <source>
        <dbReference type="PROSITE-ProRule" id="PRU00169"/>
    </source>
</evidence>
<name>A0A7V1LPE8_CALAY</name>
<dbReference type="Gene3D" id="3.40.50.2300">
    <property type="match status" value="1"/>
</dbReference>
<dbReference type="InterPro" id="IPR007492">
    <property type="entry name" value="LytTR_DNA-bd_dom"/>
</dbReference>
<dbReference type="Gene3D" id="2.40.50.1020">
    <property type="entry name" value="LytTr DNA-binding domain"/>
    <property type="match status" value="1"/>
</dbReference>
<dbReference type="Proteomes" id="UP000886005">
    <property type="component" value="Unassembled WGS sequence"/>
</dbReference>
<gene>
    <name evidence="4" type="ORF">ENJ10_13670</name>
</gene>
<evidence type="ECO:0000259" key="3">
    <source>
        <dbReference type="PROSITE" id="PS50930"/>
    </source>
</evidence>
<reference evidence="4" key="1">
    <citation type="journal article" date="2020" name="mSystems">
        <title>Genome- and Community-Level Interaction Insights into Carbon Utilization and Element Cycling Functions of Hydrothermarchaeota in Hydrothermal Sediment.</title>
        <authorList>
            <person name="Zhou Z."/>
            <person name="Liu Y."/>
            <person name="Xu W."/>
            <person name="Pan J."/>
            <person name="Luo Z.H."/>
            <person name="Li M."/>
        </authorList>
    </citation>
    <scope>NUCLEOTIDE SEQUENCE [LARGE SCALE GENOMIC DNA]</scope>
    <source>
        <strain evidence="4">HyVt-456</strain>
    </source>
</reference>
<dbReference type="PROSITE" id="PS50930">
    <property type="entry name" value="HTH_LYTTR"/>
    <property type="match status" value="1"/>
</dbReference>
<dbReference type="PANTHER" id="PTHR37299">
    <property type="entry name" value="TRANSCRIPTIONAL REGULATOR-RELATED"/>
    <property type="match status" value="1"/>
</dbReference>
<dbReference type="AlphaFoldDB" id="A0A7V1LPE8"/>
<keyword evidence="1" id="KW-0597">Phosphoprotein</keyword>
<evidence type="ECO:0000259" key="2">
    <source>
        <dbReference type="PROSITE" id="PS50110"/>
    </source>
</evidence>
<dbReference type="InterPro" id="IPR001789">
    <property type="entry name" value="Sig_transdc_resp-reg_receiver"/>
</dbReference>
<protein>
    <submittedName>
        <fullName evidence="4">Response regulator</fullName>
    </submittedName>
</protein>
<dbReference type="Pfam" id="PF04397">
    <property type="entry name" value="LytTR"/>
    <property type="match status" value="1"/>
</dbReference>
<proteinExistence type="predicted"/>
<dbReference type="EMBL" id="DRLD01000386">
    <property type="protein sequence ID" value="HED11736.1"/>
    <property type="molecule type" value="Genomic_DNA"/>
</dbReference>
<organism evidence="4">
    <name type="scientific">Caldithrix abyssi</name>
    <dbReference type="NCBI Taxonomy" id="187145"/>
    <lineage>
        <taxon>Bacteria</taxon>
        <taxon>Pseudomonadati</taxon>
        <taxon>Calditrichota</taxon>
        <taxon>Calditrichia</taxon>
        <taxon>Calditrichales</taxon>
        <taxon>Calditrichaceae</taxon>
        <taxon>Caldithrix</taxon>
    </lineage>
</organism>
<dbReference type="Pfam" id="PF00072">
    <property type="entry name" value="Response_reg"/>
    <property type="match status" value="1"/>
</dbReference>
<feature type="domain" description="HTH LytTR-type" evidence="3">
    <location>
        <begin position="141"/>
        <end position="240"/>
    </location>
</feature>
<dbReference type="InterPro" id="IPR011006">
    <property type="entry name" value="CheY-like_superfamily"/>
</dbReference>
<dbReference type="PROSITE" id="PS50110">
    <property type="entry name" value="RESPONSE_REGULATORY"/>
    <property type="match status" value="1"/>
</dbReference>
<dbReference type="SMART" id="SM00850">
    <property type="entry name" value="LytTR"/>
    <property type="match status" value="1"/>
</dbReference>
<evidence type="ECO:0000313" key="4">
    <source>
        <dbReference type="EMBL" id="HED11736.1"/>
    </source>
</evidence>
<sequence length="240" mass="27756">MYRVLIVDDEDLAREGLERQLRNFPEIEIVGHCSNGPEALRAVNRLKPDVMFLDIQMPRLSGFEVVDLLGDDAPLVVFVTAYDQYALKAFEAHAVDYLLKPLDPLRLRKTINHLRQRFDLQKKQTQKMMRDRAGKSPLQHLLIRREGDMHIVDVSAILYIEARDDYIVIHTRSGSYKKKQRLGILEERLDAALFRRLHRSYLVNLSFLKRIEDRQIAVLEGDVRLPVSRSGLKKLNASSG</sequence>
<dbReference type="FunFam" id="3.40.50.2300:FF:000051">
    <property type="entry name" value="Two-component response regulator yehT"/>
    <property type="match status" value="1"/>
</dbReference>